<dbReference type="Gene3D" id="3.40.50.10810">
    <property type="entry name" value="Tandem AAA-ATPase domain"/>
    <property type="match status" value="1"/>
</dbReference>
<evidence type="ECO:0000313" key="8">
    <source>
        <dbReference type="Proteomes" id="UP000254866"/>
    </source>
</evidence>
<evidence type="ECO:0000313" key="7">
    <source>
        <dbReference type="EMBL" id="RDL33720.1"/>
    </source>
</evidence>
<dbReference type="OrthoDB" id="448448at2759"/>
<dbReference type="AlphaFoldDB" id="A0A370TFP8"/>
<dbReference type="PROSITE" id="PS51194">
    <property type="entry name" value="HELICASE_CTER"/>
    <property type="match status" value="1"/>
</dbReference>
<dbReference type="GO" id="GO:0006281">
    <property type="term" value="P:DNA repair"/>
    <property type="evidence" value="ECO:0007669"/>
    <property type="project" value="TreeGrafter"/>
</dbReference>
<dbReference type="InterPro" id="IPR038718">
    <property type="entry name" value="SNF2-like_sf"/>
</dbReference>
<dbReference type="InterPro" id="IPR000330">
    <property type="entry name" value="SNF2_N"/>
</dbReference>
<feature type="compositionally biased region" description="Low complexity" evidence="4">
    <location>
        <begin position="32"/>
        <end position="52"/>
    </location>
</feature>
<evidence type="ECO:0000259" key="6">
    <source>
        <dbReference type="PROSITE" id="PS51194"/>
    </source>
</evidence>
<keyword evidence="8" id="KW-1185">Reference proteome</keyword>
<reference evidence="7 8" key="1">
    <citation type="journal article" date="2018" name="IMA Fungus">
        <title>IMA Genome-F 9: Draft genome sequence of Annulohypoxylon stygium, Aspergillus mulundensis, Berkeleyomyces basicola (syn. Thielaviopsis basicola), Ceratocystis smalleyi, two Cercospora beticola strains, Coleophoma cylindrospora, Fusarium fracticaudum, Phialophora cf. hyalina, and Morchella septimelata.</title>
        <authorList>
            <person name="Wingfield B.D."/>
            <person name="Bills G.F."/>
            <person name="Dong Y."/>
            <person name="Huang W."/>
            <person name="Nel W.J."/>
            <person name="Swalarsk-Parry B.S."/>
            <person name="Vaghefi N."/>
            <person name="Wilken P.M."/>
            <person name="An Z."/>
            <person name="de Beer Z.W."/>
            <person name="De Vos L."/>
            <person name="Chen L."/>
            <person name="Duong T.A."/>
            <person name="Gao Y."/>
            <person name="Hammerbacher A."/>
            <person name="Kikkert J.R."/>
            <person name="Li Y."/>
            <person name="Li H."/>
            <person name="Li K."/>
            <person name="Li Q."/>
            <person name="Liu X."/>
            <person name="Ma X."/>
            <person name="Naidoo K."/>
            <person name="Pethybridge S.J."/>
            <person name="Sun J."/>
            <person name="Steenkamp E.T."/>
            <person name="van der Nest M.A."/>
            <person name="van Wyk S."/>
            <person name="Wingfield M.J."/>
            <person name="Xiong C."/>
            <person name="Yue Q."/>
            <person name="Zhang X."/>
        </authorList>
    </citation>
    <scope>NUCLEOTIDE SEQUENCE [LARGE SCALE GENOMIC DNA]</scope>
    <source>
        <strain evidence="7 8">BP 5553</strain>
    </source>
</reference>
<accession>A0A370TFP8</accession>
<sequence length="960" mass="107457">MSGSSTPKRPLEVDEQDSPSEGYRWKRLQHDASPSVPASRSSSRSSCGRSSSVRILSDRVQHMVVDSEEGVVEAPQRNHLLPLAGLQLRGTSIYLLPQVPPSTLMDGVGSQKPDARKKEQICFGMLRYVQIRINSIQSKDLKLLEELGRDKDVLASLDLIFGQDRCDLQFKGTNVATMNSKSQRALYQLMSLVSKESVRYEALLPRAEFKQKLEAAAQPLNPDRLKLICSMDVQIFGARYLADTIAKELCKYRMFLQHPIRRPLDVAYENPQYLSAVGSSFTNGAVLPPISAEASQNDIESKPNIEEPDHDPDDLKVFINNLPGHDYLREADVDKRIKTNLLRQWAENQIRMKAQECYGVLRISLRESQGIFRHKITDARSQTPDDILGGILADDMGLGKTLTMIATIVTTISRAEHFATTRFTDKEGIKDARILVMSTLVIVPSVLLLNGWIDQITTHITYGTLQYYVYHGPDRRLSSSSTLPYHIVFSTYGTVAADLGRGGSVLDCFHWYRLILDEAHTIRNSSTKSFEAATNLSANIRWCMTGTPIQNSLHDLRSLVKFLRVPQLDDTSAFRRYIAGNQKIGKGSQRPKPDYENLKMLLGSICLRRSILSLPLGVTCLEKHPQLSKVEERAYNELAKSCERSIKAVVSKRRAPKESRAVLTALLRLRIFCNTGLTTLTQTGVTEEDSAEQFYPDEINGLFQQIGSAVCSECNCDILSIDTIDGLDQQLVDPNRRLKCQDCKQQITASYDSGYPLRGHLSPVRQVDPEPISLQKEDSGYDSGSNIYSSISGHPKYPSKLKAVLSDIMEHHAHEKSIVFSTWKRSIDLMAQLLHQTGIVFGQVDGTLPPPRRQEVLKRFHHDSSVKVLLMTLGTGAAGLNNLSVASRVYILEPQWNPSVEDQAIGRVLRLGQDKQSVRSRQLMKIQLAREGGLQELSKIIKSTVFIEVPTAVPQVEMVY</sequence>
<dbReference type="InterPro" id="IPR014001">
    <property type="entry name" value="Helicase_ATP-bd"/>
</dbReference>
<organism evidence="7 8">
    <name type="scientific">Venustampulla echinocandica</name>
    <dbReference type="NCBI Taxonomy" id="2656787"/>
    <lineage>
        <taxon>Eukaryota</taxon>
        <taxon>Fungi</taxon>
        <taxon>Dikarya</taxon>
        <taxon>Ascomycota</taxon>
        <taxon>Pezizomycotina</taxon>
        <taxon>Leotiomycetes</taxon>
        <taxon>Helotiales</taxon>
        <taxon>Pleuroascaceae</taxon>
        <taxon>Venustampulla</taxon>
    </lineage>
</organism>
<protein>
    <recommendedName>
        <fullName evidence="9">P-loop containing nucleoside triphosphate hydrolase</fullName>
    </recommendedName>
</protein>
<dbReference type="GO" id="GO:0008094">
    <property type="term" value="F:ATP-dependent activity, acting on DNA"/>
    <property type="evidence" value="ECO:0007669"/>
    <property type="project" value="TreeGrafter"/>
</dbReference>
<dbReference type="PROSITE" id="PS51192">
    <property type="entry name" value="HELICASE_ATP_BIND_1"/>
    <property type="match status" value="1"/>
</dbReference>
<keyword evidence="2" id="KW-0378">Hydrolase</keyword>
<dbReference type="EMBL" id="NPIC01000008">
    <property type="protein sequence ID" value="RDL33720.1"/>
    <property type="molecule type" value="Genomic_DNA"/>
</dbReference>
<evidence type="ECO:0000259" key="5">
    <source>
        <dbReference type="PROSITE" id="PS51192"/>
    </source>
</evidence>
<dbReference type="PANTHER" id="PTHR45626">
    <property type="entry name" value="TRANSCRIPTION TERMINATION FACTOR 2-RELATED"/>
    <property type="match status" value="1"/>
</dbReference>
<dbReference type="Pfam" id="PF00176">
    <property type="entry name" value="SNF2-rel_dom"/>
    <property type="match status" value="1"/>
</dbReference>
<evidence type="ECO:0000256" key="3">
    <source>
        <dbReference type="ARBA" id="ARBA00022840"/>
    </source>
</evidence>
<name>A0A370TFP8_9HELO</name>
<feature type="region of interest" description="Disordered" evidence="4">
    <location>
        <begin position="1"/>
        <end position="52"/>
    </location>
</feature>
<evidence type="ECO:0008006" key="9">
    <source>
        <dbReference type="Google" id="ProtNLM"/>
    </source>
</evidence>
<dbReference type="SMART" id="SM00490">
    <property type="entry name" value="HELICc"/>
    <property type="match status" value="1"/>
</dbReference>
<dbReference type="CDD" id="cd18008">
    <property type="entry name" value="DEXDc_SHPRH-like"/>
    <property type="match status" value="1"/>
</dbReference>
<evidence type="ECO:0000256" key="1">
    <source>
        <dbReference type="ARBA" id="ARBA00022741"/>
    </source>
</evidence>
<dbReference type="RefSeq" id="XP_031867002.1">
    <property type="nucleotide sequence ID" value="XM_032016711.1"/>
</dbReference>
<dbReference type="PANTHER" id="PTHR45626:SF52">
    <property type="entry name" value="SINGLE-STRANDED DNA-DEPENDENT ATPASE (EUROFUNG)"/>
    <property type="match status" value="1"/>
</dbReference>
<dbReference type="Pfam" id="PF00271">
    <property type="entry name" value="Helicase_C"/>
    <property type="match status" value="1"/>
</dbReference>
<dbReference type="Gene3D" id="3.40.50.300">
    <property type="entry name" value="P-loop containing nucleotide triphosphate hydrolases"/>
    <property type="match status" value="1"/>
</dbReference>
<dbReference type="InterPro" id="IPR049730">
    <property type="entry name" value="SNF2/RAD54-like_C"/>
</dbReference>
<dbReference type="GeneID" id="43600937"/>
<dbReference type="GO" id="GO:0005524">
    <property type="term" value="F:ATP binding"/>
    <property type="evidence" value="ECO:0007669"/>
    <property type="project" value="UniProtKB-KW"/>
</dbReference>
<dbReference type="SMART" id="SM00487">
    <property type="entry name" value="DEXDc"/>
    <property type="match status" value="1"/>
</dbReference>
<evidence type="ECO:0000256" key="4">
    <source>
        <dbReference type="SAM" id="MobiDB-lite"/>
    </source>
</evidence>
<dbReference type="InterPro" id="IPR001650">
    <property type="entry name" value="Helicase_C-like"/>
</dbReference>
<dbReference type="InterPro" id="IPR050628">
    <property type="entry name" value="SNF2_RAD54_helicase_TF"/>
</dbReference>
<keyword evidence="1" id="KW-0547">Nucleotide-binding</keyword>
<dbReference type="CDD" id="cd18793">
    <property type="entry name" value="SF2_C_SNF"/>
    <property type="match status" value="1"/>
</dbReference>
<feature type="domain" description="Helicase C-terminal" evidence="6">
    <location>
        <begin position="800"/>
        <end position="945"/>
    </location>
</feature>
<keyword evidence="3" id="KW-0067">ATP-binding</keyword>
<dbReference type="GO" id="GO:0016787">
    <property type="term" value="F:hydrolase activity"/>
    <property type="evidence" value="ECO:0007669"/>
    <property type="project" value="UniProtKB-KW"/>
</dbReference>
<dbReference type="Proteomes" id="UP000254866">
    <property type="component" value="Unassembled WGS sequence"/>
</dbReference>
<gene>
    <name evidence="7" type="ORF">BP5553_08088</name>
</gene>
<feature type="domain" description="Helicase ATP-binding" evidence="5">
    <location>
        <begin position="381"/>
        <end position="566"/>
    </location>
</feature>
<evidence type="ECO:0000256" key="2">
    <source>
        <dbReference type="ARBA" id="ARBA00022801"/>
    </source>
</evidence>
<dbReference type="STRING" id="2656787.A0A370TFP8"/>
<dbReference type="SUPFAM" id="SSF52540">
    <property type="entry name" value="P-loop containing nucleoside triphosphate hydrolases"/>
    <property type="match status" value="2"/>
</dbReference>
<proteinExistence type="predicted"/>
<dbReference type="GO" id="GO:0005634">
    <property type="term" value="C:nucleus"/>
    <property type="evidence" value="ECO:0007669"/>
    <property type="project" value="TreeGrafter"/>
</dbReference>
<dbReference type="InterPro" id="IPR027417">
    <property type="entry name" value="P-loop_NTPase"/>
</dbReference>
<comment type="caution">
    <text evidence="7">The sequence shown here is derived from an EMBL/GenBank/DDBJ whole genome shotgun (WGS) entry which is preliminary data.</text>
</comment>